<name>A0A4R2U498_9FIRM</name>
<dbReference type="RefSeq" id="WP_132848385.1">
    <property type="nucleotide sequence ID" value="NZ_CP058648.1"/>
</dbReference>
<protein>
    <submittedName>
        <fullName evidence="2">Uncharacterized protein DUF1659</fullName>
    </submittedName>
</protein>
<sequence length="73" mass="8275">MPVSVVSETSRLRVRLVEAIDDNGNEKLSTRTFGNVKPDVDNETLYNVMLDILGLQEKPVNSIFRVKEEELRG</sequence>
<dbReference type="OrthoDB" id="1954703at2"/>
<gene>
    <name evidence="2" type="ORF">EDD79_101520</name>
</gene>
<evidence type="ECO:0000259" key="1">
    <source>
        <dbReference type="Pfam" id="PF07872"/>
    </source>
</evidence>
<dbReference type="Proteomes" id="UP000295504">
    <property type="component" value="Unassembled WGS sequence"/>
</dbReference>
<dbReference type="AlphaFoldDB" id="A0A4R2U498"/>
<evidence type="ECO:0000313" key="2">
    <source>
        <dbReference type="EMBL" id="TCQ02503.1"/>
    </source>
</evidence>
<keyword evidence="3" id="KW-1185">Reference proteome</keyword>
<dbReference type="EMBL" id="SLYC01000015">
    <property type="protein sequence ID" value="TCQ02503.1"/>
    <property type="molecule type" value="Genomic_DNA"/>
</dbReference>
<organism evidence="2 3">
    <name type="scientific">Serpentinicella alkaliphila</name>
    <dbReference type="NCBI Taxonomy" id="1734049"/>
    <lineage>
        <taxon>Bacteria</taxon>
        <taxon>Bacillati</taxon>
        <taxon>Bacillota</taxon>
        <taxon>Clostridia</taxon>
        <taxon>Peptostreptococcales</taxon>
        <taxon>Natronincolaceae</taxon>
        <taxon>Serpentinicella</taxon>
    </lineage>
</organism>
<evidence type="ECO:0000313" key="3">
    <source>
        <dbReference type="Proteomes" id="UP000295504"/>
    </source>
</evidence>
<dbReference type="Pfam" id="PF07872">
    <property type="entry name" value="DUF1659"/>
    <property type="match status" value="1"/>
</dbReference>
<proteinExistence type="predicted"/>
<accession>A0A4R2U498</accession>
<comment type="caution">
    <text evidence="2">The sequence shown here is derived from an EMBL/GenBank/DDBJ whole genome shotgun (WGS) entry which is preliminary data.</text>
</comment>
<dbReference type="InterPro" id="IPR012454">
    <property type="entry name" value="DUF1659"/>
</dbReference>
<feature type="domain" description="DUF1659" evidence="1">
    <location>
        <begin position="5"/>
        <end position="71"/>
    </location>
</feature>
<reference evidence="2 3" key="1">
    <citation type="submission" date="2019-03" db="EMBL/GenBank/DDBJ databases">
        <title>Genomic Encyclopedia of Type Strains, Phase IV (KMG-IV): sequencing the most valuable type-strain genomes for metagenomic binning, comparative biology and taxonomic classification.</title>
        <authorList>
            <person name="Goeker M."/>
        </authorList>
    </citation>
    <scope>NUCLEOTIDE SEQUENCE [LARGE SCALE GENOMIC DNA]</scope>
    <source>
        <strain evidence="2 3">DSM 100013</strain>
    </source>
</reference>